<dbReference type="RefSeq" id="WP_206079028.1">
    <property type="nucleotide sequence ID" value="NZ_JAAKZF010000040.1"/>
</dbReference>
<keyword evidence="2" id="KW-1185">Reference proteome</keyword>
<feature type="non-terminal residue" evidence="1">
    <location>
        <position position="1"/>
    </location>
</feature>
<gene>
    <name evidence="1" type="ORF">G6N73_22530</name>
</gene>
<organism evidence="1 2">
    <name type="scientific">Allomesorhizobium camelthorni</name>
    <dbReference type="NCBI Taxonomy" id="475069"/>
    <lineage>
        <taxon>Bacteria</taxon>
        <taxon>Pseudomonadati</taxon>
        <taxon>Pseudomonadota</taxon>
        <taxon>Alphaproteobacteria</taxon>
        <taxon>Hyphomicrobiales</taxon>
        <taxon>Phyllobacteriaceae</taxon>
        <taxon>Allomesorhizobium</taxon>
    </lineage>
</organism>
<dbReference type="Proteomes" id="UP001642900">
    <property type="component" value="Unassembled WGS sequence"/>
</dbReference>
<reference evidence="1 2" key="1">
    <citation type="submission" date="2020-02" db="EMBL/GenBank/DDBJ databases">
        <title>Genome sequence of strain CCNWXJ40-4.</title>
        <authorList>
            <person name="Gao J."/>
            <person name="Sun J."/>
        </authorList>
    </citation>
    <scope>NUCLEOTIDE SEQUENCE [LARGE SCALE GENOMIC DNA]</scope>
    <source>
        <strain evidence="1 2">CCNWXJ 40-4</strain>
    </source>
</reference>
<protein>
    <submittedName>
        <fullName evidence="1">Uncharacterized protein</fullName>
    </submittedName>
</protein>
<dbReference type="AlphaFoldDB" id="A0A6G4WIE7"/>
<proteinExistence type="predicted"/>
<evidence type="ECO:0000313" key="1">
    <source>
        <dbReference type="EMBL" id="NGO53900.1"/>
    </source>
</evidence>
<dbReference type="EMBL" id="JAAKZF010000040">
    <property type="protein sequence ID" value="NGO53900.1"/>
    <property type="molecule type" value="Genomic_DNA"/>
</dbReference>
<accession>A0A6G4WIE7</accession>
<sequence length="131" mass="14220">NCNAKHYLKQGAENGSLFHVLSGLASVAAVTRSPQLAQELRVLIRRSKAAGAIDVTADNLFRIGMIAAASHPELDEWCGYVGEWTTELAYWDLSRDETTRLHSHVRCLCSIVPELWTTLGRAEAALAAASG</sequence>
<comment type="caution">
    <text evidence="1">The sequence shown here is derived from an EMBL/GenBank/DDBJ whole genome shotgun (WGS) entry which is preliminary data.</text>
</comment>
<evidence type="ECO:0000313" key="2">
    <source>
        <dbReference type="Proteomes" id="UP001642900"/>
    </source>
</evidence>
<name>A0A6G4WIE7_9HYPH</name>